<evidence type="ECO:0000256" key="1">
    <source>
        <dbReference type="SAM" id="Phobius"/>
    </source>
</evidence>
<keyword evidence="3" id="KW-1185">Reference proteome</keyword>
<accession>A0A4Q0XYM8</accession>
<dbReference type="Pfam" id="PF04403">
    <property type="entry name" value="PqiA"/>
    <property type="match status" value="1"/>
</dbReference>
<feature type="transmembrane region" description="Helical" evidence="1">
    <location>
        <begin position="49"/>
        <end position="74"/>
    </location>
</feature>
<dbReference type="OrthoDB" id="5347838at2"/>
<evidence type="ECO:0000313" key="2">
    <source>
        <dbReference type="EMBL" id="RXJ62790.1"/>
    </source>
</evidence>
<dbReference type="EMBL" id="PDKO01000006">
    <property type="protein sequence ID" value="RXJ62790.1"/>
    <property type="molecule type" value="Genomic_DNA"/>
</dbReference>
<feature type="transmembrane region" description="Helical" evidence="1">
    <location>
        <begin position="171"/>
        <end position="188"/>
    </location>
</feature>
<dbReference type="AlphaFoldDB" id="A0A4Q0XYM8"/>
<organism evidence="2 3">
    <name type="scientific">Halarcobacter anaerophilus</name>
    <dbReference type="NCBI Taxonomy" id="877500"/>
    <lineage>
        <taxon>Bacteria</taxon>
        <taxon>Pseudomonadati</taxon>
        <taxon>Campylobacterota</taxon>
        <taxon>Epsilonproteobacteria</taxon>
        <taxon>Campylobacterales</taxon>
        <taxon>Arcobacteraceae</taxon>
        <taxon>Halarcobacter</taxon>
    </lineage>
</organism>
<keyword evidence="1" id="KW-1133">Transmembrane helix</keyword>
<feature type="transmembrane region" description="Helical" evidence="1">
    <location>
        <begin position="141"/>
        <end position="159"/>
    </location>
</feature>
<sequence>MKEKELKNIVECEHCGLFVDISEKKEDNLLKCPRCNTKLPLTNSYSFDALYYCISAFFVFILLNIYPLVSISIVGKDLKTTLIDTVLILYKEGFFFVSFVILFTIILSPLCSMFIIIYSFIHNHTRFELFPNYYIYNLFHFFKNWSFIDVFIVSIIVTYIKLIGMVSTTKFDIGFYLILFYLFLFYMANRKFNIKKVFEEK</sequence>
<dbReference type="STRING" id="877500.GCA_000935065_01924"/>
<gene>
    <name evidence="2" type="ORF">CRV06_08120</name>
</gene>
<dbReference type="InterPro" id="IPR007498">
    <property type="entry name" value="PqiA-like"/>
</dbReference>
<keyword evidence="1" id="KW-0472">Membrane</keyword>
<dbReference type="Proteomes" id="UP000290191">
    <property type="component" value="Unassembled WGS sequence"/>
</dbReference>
<keyword evidence="1" id="KW-0812">Transmembrane</keyword>
<name>A0A4Q0XYM8_9BACT</name>
<dbReference type="RefSeq" id="WP_129082075.1">
    <property type="nucleotide sequence ID" value="NZ_CP041070.1"/>
</dbReference>
<evidence type="ECO:0000313" key="3">
    <source>
        <dbReference type="Proteomes" id="UP000290191"/>
    </source>
</evidence>
<reference evidence="2 3" key="1">
    <citation type="submission" date="2017-10" db="EMBL/GenBank/DDBJ databases">
        <title>Genomics of the genus Arcobacter.</title>
        <authorList>
            <person name="Perez-Cataluna A."/>
            <person name="Figueras M.J."/>
        </authorList>
    </citation>
    <scope>NUCLEOTIDE SEQUENCE [LARGE SCALE GENOMIC DNA]</scope>
    <source>
        <strain evidence="2 3">DSM 24636</strain>
    </source>
</reference>
<feature type="transmembrane region" description="Helical" evidence="1">
    <location>
        <begin position="94"/>
        <end position="121"/>
    </location>
</feature>
<proteinExistence type="predicted"/>
<protein>
    <submittedName>
        <fullName evidence="2">Paraquat-inducible protein A</fullName>
    </submittedName>
</protein>
<comment type="caution">
    <text evidence="2">The sequence shown here is derived from an EMBL/GenBank/DDBJ whole genome shotgun (WGS) entry which is preliminary data.</text>
</comment>